<feature type="compositionally biased region" description="Acidic residues" evidence="1">
    <location>
        <begin position="1"/>
        <end position="10"/>
    </location>
</feature>
<evidence type="ECO:0000313" key="3">
    <source>
        <dbReference type="Proteomes" id="UP000243579"/>
    </source>
</evidence>
<dbReference type="AlphaFoldDB" id="A0A1V9ZNV6"/>
<feature type="region of interest" description="Disordered" evidence="1">
    <location>
        <begin position="1"/>
        <end position="28"/>
    </location>
</feature>
<protein>
    <submittedName>
        <fullName evidence="2">Uncharacterized protein</fullName>
    </submittedName>
</protein>
<reference evidence="2 3" key="1">
    <citation type="journal article" date="2014" name="Genome Biol. Evol.">
        <title>The secreted proteins of Achlya hypogyna and Thraustotheca clavata identify the ancestral oomycete secretome and reveal gene acquisitions by horizontal gene transfer.</title>
        <authorList>
            <person name="Misner I."/>
            <person name="Blouin N."/>
            <person name="Leonard G."/>
            <person name="Richards T.A."/>
            <person name="Lane C.E."/>
        </authorList>
    </citation>
    <scope>NUCLEOTIDE SEQUENCE [LARGE SCALE GENOMIC DNA]</scope>
    <source>
        <strain evidence="2 3">ATCC 48635</strain>
    </source>
</reference>
<gene>
    <name evidence="2" type="ORF">ACHHYP_20247</name>
</gene>
<accession>A0A1V9ZNV6</accession>
<proteinExistence type="predicted"/>
<organism evidence="2 3">
    <name type="scientific">Achlya hypogyna</name>
    <name type="common">Oomycete</name>
    <name type="synonym">Protoachlya hypogyna</name>
    <dbReference type="NCBI Taxonomy" id="1202772"/>
    <lineage>
        <taxon>Eukaryota</taxon>
        <taxon>Sar</taxon>
        <taxon>Stramenopiles</taxon>
        <taxon>Oomycota</taxon>
        <taxon>Saprolegniomycetes</taxon>
        <taxon>Saprolegniales</taxon>
        <taxon>Achlyaceae</taxon>
        <taxon>Achlya</taxon>
    </lineage>
</organism>
<dbReference type="EMBL" id="JNBR01000060">
    <property type="protein sequence ID" value="OQR99460.1"/>
    <property type="molecule type" value="Genomic_DNA"/>
</dbReference>
<evidence type="ECO:0000256" key="1">
    <source>
        <dbReference type="SAM" id="MobiDB-lite"/>
    </source>
</evidence>
<dbReference type="OrthoDB" id="76256at2759"/>
<feature type="compositionally biased region" description="Polar residues" evidence="1">
    <location>
        <begin position="11"/>
        <end position="28"/>
    </location>
</feature>
<comment type="caution">
    <text evidence="2">The sequence shown here is derived from an EMBL/GenBank/DDBJ whole genome shotgun (WGS) entry which is preliminary data.</text>
</comment>
<name>A0A1V9ZNV6_ACHHY</name>
<keyword evidence="3" id="KW-1185">Reference proteome</keyword>
<evidence type="ECO:0000313" key="2">
    <source>
        <dbReference type="EMBL" id="OQR99460.1"/>
    </source>
</evidence>
<dbReference type="Proteomes" id="UP000243579">
    <property type="component" value="Unassembled WGS sequence"/>
</dbReference>
<sequence>MDSYETDESALSESGDSDTSSTMESPRSSLLVRRQYRLLYSDETVKERYDQIVRTTLRLANATETTNNVLLAQKAIKYRNRQRSGSVNYDDPALDIFQSLGIKWCKTP</sequence>